<keyword evidence="2" id="KW-1185">Reference proteome</keyword>
<protein>
    <submittedName>
        <fullName evidence="1">Regulatory protein YycI of two-component signal transduction system YycFG</fullName>
    </submittedName>
</protein>
<dbReference type="RefSeq" id="WP_066395246.1">
    <property type="nucleotide sequence ID" value="NZ_JAGIKZ010000008.1"/>
</dbReference>
<dbReference type="EMBL" id="JAGIKZ010000008">
    <property type="protein sequence ID" value="MBP2241279.1"/>
    <property type="molecule type" value="Genomic_DNA"/>
</dbReference>
<name>A0ABS4RF01_9BACI</name>
<sequence>MYEEQLVAVHRNNHGEIISFQTSSNRVISYRKAILEAEEGIITGVHIKEDREGNSLITPNDVSSFDHFPSIF</sequence>
<dbReference type="Pfam" id="PF13031">
    <property type="entry name" value="DUF3892"/>
    <property type="match status" value="1"/>
</dbReference>
<comment type="caution">
    <text evidence="1">The sequence shown here is derived from an EMBL/GenBank/DDBJ whole genome shotgun (WGS) entry which is preliminary data.</text>
</comment>
<dbReference type="InterPro" id="IPR024997">
    <property type="entry name" value="DUF3892"/>
</dbReference>
<organism evidence="1 2">
    <name type="scientific">Cytobacillus eiseniae</name>
    <dbReference type="NCBI Taxonomy" id="762947"/>
    <lineage>
        <taxon>Bacteria</taxon>
        <taxon>Bacillati</taxon>
        <taxon>Bacillota</taxon>
        <taxon>Bacilli</taxon>
        <taxon>Bacillales</taxon>
        <taxon>Bacillaceae</taxon>
        <taxon>Cytobacillus</taxon>
    </lineage>
</organism>
<reference evidence="1 2" key="1">
    <citation type="submission" date="2021-03" db="EMBL/GenBank/DDBJ databases">
        <title>Genomic Encyclopedia of Type Strains, Phase IV (KMG-IV): sequencing the most valuable type-strain genomes for metagenomic binning, comparative biology and taxonomic classification.</title>
        <authorList>
            <person name="Goeker M."/>
        </authorList>
    </citation>
    <scope>NUCLEOTIDE SEQUENCE [LARGE SCALE GENOMIC DNA]</scope>
    <source>
        <strain evidence="1 2">DSM 26675</strain>
    </source>
</reference>
<accession>A0ABS4RF01</accession>
<evidence type="ECO:0000313" key="1">
    <source>
        <dbReference type="EMBL" id="MBP2241279.1"/>
    </source>
</evidence>
<gene>
    <name evidence="1" type="ORF">J2Z40_001841</name>
</gene>
<dbReference type="Proteomes" id="UP001519293">
    <property type="component" value="Unassembled WGS sequence"/>
</dbReference>
<proteinExistence type="predicted"/>
<evidence type="ECO:0000313" key="2">
    <source>
        <dbReference type="Proteomes" id="UP001519293"/>
    </source>
</evidence>